<evidence type="ECO:0000313" key="2">
    <source>
        <dbReference type="Proteomes" id="UP001163046"/>
    </source>
</evidence>
<organism evidence="1 2">
    <name type="scientific">Desmophyllum pertusum</name>
    <dbReference type="NCBI Taxonomy" id="174260"/>
    <lineage>
        <taxon>Eukaryota</taxon>
        <taxon>Metazoa</taxon>
        <taxon>Cnidaria</taxon>
        <taxon>Anthozoa</taxon>
        <taxon>Hexacorallia</taxon>
        <taxon>Scleractinia</taxon>
        <taxon>Caryophylliina</taxon>
        <taxon>Caryophylliidae</taxon>
        <taxon>Desmophyllum</taxon>
    </lineage>
</organism>
<evidence type="ECO:0000313" key="1">
    <source>
        <dbReference type="EMBL" id="KAJ7384675.1"/>
    </source>
</evidence>
<dbReference type="EMBL" id="MU825885">
    <property type="protein sequence ID" value="KAJ7384675.1"/>
    <property type="molecule type" value="Genomic_DNA"/>
</dbReference>
<dbReference type="Proteomes" id="UP001163046">
    <property type="component" value="Unassembled WGS sequence"/>
</dbReference>
<gene>
    <name evidence="1" type="primary">DHTKD1_1</name>
    <name evidence="1" type="ORF">OS493_020256</name>
</gene>
<comment type="caution">
    <text evidence="1">The sequence shown here is derived from an EMBL/GenBank/DDBJ whole genome shotgun (WGS) entry which is preliminary data.</text>
</comment>
<keyword evidence="2" id="KW-1185">Reference proteome</keyword>
<proteinExistence type="predicted"/>
<dbReference type="GO" id="GO:0004591">
    <property type="term" value="F:oxoglutarate dehydrogenase (succinyl-transferring) activity"/>
    <property type="evidence" value="ECO:0007669"/>
    <property type="project" value="UniProtKB-EC"/>
</dbReference>
<keyword evidence="1" id="KW-0560">Oxidoreductase</keyword>
<dbReference type="EC" id="1.2.4.2" evidence="1"/>
<reference evidence="1" key="1">
    <citation type="submission" date="2023-01" db="EMBL/GenBank/DDBJ databases">
        <title>Genome assembly of the deep-sea coral Lophelia pertusa.</title>
        <authorList>
            <person name="Herrera S."/>
            <person name="Cordes E."/>
        </authorList>
    </citation>
    <scope>NUCLEOTIDE SEQUENCE</scope>
    <source>
        <strain evidence="1">USNM1676648</strain>
        <tissue evidence="1">Polyp</tissue>
    </source>
</reference>
<dbReference type="Gene3D" id="1.10.287.1150">
    <property type="entry name" value="TPP helical domain"/>
    <property type="match status" value="1"/>
</dbReference>
<dbReference type="AlphaFoldDB" id="A0A9X0D2N4"/>
<name>A0A9X0D2N4_9CNID</name>
<accession>A0A9X0D2N4</accession>
<dbReference type="OrthoDB" id="5966088at2759"/>
<protein>
    <submittedName>
        <fullName evidence="1">2-oxoglutarate dehydrogenase E1 component DHKTD1, mitochondrial</fullName>
        <ecNumber evidence="1">1.2.4.2</ecNumber>
    </submittedName>
</protein>
<sequence>MGELLLQHALKELRHILLRSSEEALQNRIKNANILRLVTAYREHGHKSADVDPLKIVTKNSQGVSRILKKLSLEKVRFG</sequence>